<comment type="caution">
    <text evidence="16">The sequence shown here is derived from an EMBL/GenBank/DDBJ whole genome shotgun (WGS) entry which is preliminary data.</text>
</comment>
<evidence type="ECO:0000256" key="8">
    <source>
        <dbReference type="ARBA" id="ARBA00022801"/>
    </source>
</evidence>
<evidence type="ECO:0000256" key="2">
    <source>
        <dbReference type="ARBA" id="ARBA00007090"/>
    </source>
</evidence>
<dbReference type="GO" id="GO:0006508">
    <property type="term" value="P:proteolysis"/>
    <property type="evidence" value="ECO:0007669"/>
    <property type="project" value="UniProtKB-KW"/>
</dbReference>
<keyword evidence="7 16" id="KW-0808">Transferase</keyword>
<dbReference type="Pfam" id="PF00905">
    <property type="entry name" value="Transpeptidase"/>
    <property type="match status" value="1"/>
</dbReference>
<evidence type="ECO:0000313" key="16">
    <source>
        <dbReference type="EMBL" id="KWT67396.1"/>
    </source>
</evidence>
<dbReference type="UniPathway" id="UPA00219"/>
<protein>
    <recommendedName>
        <fullName evidence="10">peptidoglycan glycosyltransferase</fullName>
        <ecNumber evidence="10">2.4.99.28</ecNumber>
    </recommendedName>
</protein>
<evidence type="ECO:0000256" key="9">
    <source>
        <dbReference type="ARBA" id="ARBA00023268"/>
    </source>
</evidence>
<evidence type="ECO:0000313" key="17">
    <source>
        <dbReference type="Proteomes" id="UP000059074"/>
    </source>
</evidence>
<dbReference type="PANTHER" id="PTHR32282:SF15">
    <property type="entry name" value="PENICILLIN-BINDING PROTEIN 1C"/>
    <property type="match status" value="1"/>
</dbReference>
<gene>
    <name evidence="16" type="ORF">APY04_1961</name>
</gene>
<organism evidence="16 17">
    <name type="scientific">Hyphomicrobium sulfonivorans</name>
    <dbReference type="NCBI Taxonomy" id="121290"/>
    <lineage>
        <taxon>Bacteria</taxon>
        <taxon>Pseudomonadati</taxon>
        <taxon>Pseudomonadota</taxon>
        <taxon>Alphaproteobacteria</taxon>
        <taxon>Hyphomicrobiales</taxon>
        <taxon>Hyphomicrobiaceae</taxon>
        <taxon>Hyphomicrobium</taxon>
    </lineage>
</organism>
<proteinExistence type="inferred from homology"/>
<keyword evidence="5" id="KW-0645">Protease</keyword>
<feature type="transmembrane region" description="Helical" evidence="12">
    <location>
        <begin position="31"/>
        <end position="51"/>
    </location>
</feature>
<evidence type="ECO:0000259" key="14">
    <source>
        <dbReference type="Pfam" id="PF00912"/>
    </source>
</evidence>
<dbReference type="NCBIfam" id="TIGR02073">
    <property type="entry name" value="PBP_1c"/>
    <property type="match status" value="1"/>
</dbReference>
<dbReference type="InterPro" id="IPR009647">
    <property type="entry name" value="PBP_C"/>
</dbReference>
<keyword evidence="4" id="KW-0121">Carboxypeptidase</keyword>
<dbReference type="InterPro" id="IPR050396">
    <property type="entry name" value="Glycosyltr_51/Transpeptidase"/>
</dbReference>
<evidence type="ECO:0000259" key="13">
    <source>
        <dbReference type="Pfam" id="PF00905"/>
    </source>
</evidence>
<keyword evidence="17" id="KW-1185">Reference proteome</keyword>
<comment type="pathway">
    <text evidence="1">Cell wall biogenesis; peptidoglycan biosynthesis.</text>
</comment>
<comment type="similarity">
    <text evidence="2">In the C-terminal section; belongs to the transpeptidase family.</text>
</comment>
<comment type="catalytic activity">
    <reaction evidence="11">
        <text>[GlcNAc-(1-&gt;4)-Mur2Ac(oyl-L-Ala-gamma-D-Glu-L-Lys-D-Ala-D-Ala)](n)-di-trans,octa-cis-undecaprenyl diphosphate + beta-D-GlcNAc-(1-&gt;4)-Mur2Ac(oyl-L-Ala-gamma-D-Glu-L-Lys-D-Ala-D-Ala)-di-trans,octa-cis-undecaprenyl diphosphate = [GlcNAc-(1-&gt;4)-Mur2Ac(oyl-L-Ala-gamma-D-Glu-L-Lys-D-Ala-D-Ala)](n+1)-di-trans,octa-cis-undecaprenyl diphosphate + di-trans,octa-cis-undecaprenyl diphosphate + H(+)</text>
        <dbReference type="Rhea" id="RHEA:23708"/>
        <dbReference type="Rhea" id="RHEA-COMP:9602"/>
        <dbReference type="Rhea" id="RHEA-COMP:9603"/>
        <dbReference type="ChEBI" id="CHEBI:15378"/>
        <dbReference type="ChEBI" id="CHEBI:58405"/>
        <dbReference type="ChEBI" id="CHEBI:60033"/>
        <dbReference type="ChEBI" id="CHEBI:78435"/>
        <dbReference type="EC" id="2.4.99.28"/>
    </reaction>
</comment>
<keyword evidence="9" id="KW-0511">Multifunctional enzyme</keyword>
<accession>A0A109BER1</accession>
<dbReference type="GO" id="GO:0030288">
    <property type="term" value="C:outer membrane-bounded periplasmic space"/>
    <property type="evidence" value="ECO:0007669"/>
    <property type="project" value="TreeGrafter"/>
</dbReference>
<evidence type="ECO:0000256" key="11">
    <source>
        <dbReference type="ARBA" id="ARBA00049902"/>
    </source>
</evidence>
<keyword evidence="6 16" id="KW-0328">Glycosyltransferase</keyword>
<evidence type="ECO:0000256" key="12">
    <source>
        <dbReference type="SAM" id="Phobius"/>
    </source>
</evidence>
<dbReference type="EMBL" id="LMTR01000065">
    <property type="protein sequence ID" value="KWT67396.1"/>
    <property type="molecule type" value="Genomic_DNA"/>
</dbReference>
<feature type="domain" description="Glycosyl transferase family 51" evidence="14">
    <location>
        <begin position="77"/>
        <end position="253"/>
    </location>
</feature>
<dbReference type="GO" id="GO:0004180">
    <property type="term" value="F:carboxypeptidase activity"/>
    <property type="evidence" value="ECO:0007669"/>
    <property type="project" value="UniProtKB-KW"/>
</dbReference>
<dbReference type="AlphaFoldDB" id="A0A109BER1"/>
<reference evidence="16 17" key="1">
    <citation type="submission" date="2015-10" db="EMBL/GenBank/DDBJ databases">
        <title>Transcriptomic analysis of a linuron degrading triple-species bacterial consortium.</title>
        <authorList>
            <person name="Albers P."/>
        </authorList>
    </citation>
    <scope>NUCLEOTIDE SEQUENCE [LARGE SCALE GENOMIC DNA]</scope>
    <source>
        <strain evidence="16 17">WDL6</strain>
    </source>
</reference>
<dbReference type="InterPro" id="IPR023346">
    <property type="entry name" value="Lysozyme-like_dom_sf"/>
</dbReference>
<evidence type="ECO:0000256" key="4">
    <source>
        <dbReference type="ARBA" id="ARBA00022645"/>
    </source>
</evidence>
<feature type="domain" description="Penicillin-binding C-terminal" evidence="15">
    <location>
        <begin position="643"/>
        <end position="720"/>
    </location>
</feature>
<dbReference type="EC" id="2.4.99.28" evidence="10"/>
<keyword evidence="12" id="KW-0472">Membrane</keyword>
<keyword evidence="12" id="KW-0812">Transmembrane</keyword>
<dbReference type="InterPro" id="IPR011815">
    <property type="entry name" value="PBP_1c"/>
</dbReference>
<dbReference type="InterPro" id="IPR012338">
    <property type="entry name" value="Beta-lactam/transpept-like"/>
</dbReference>
<comment type="similarity">
    <text evidence="3">In the N-terminal section; belongs to the glycosyltransferase 51 family.</text>
</comment>
<dbReference type="GO" id="GO:0009252">
    <property type="term" value="P:peptidoglycan biosynthetic process"/>
    <property type="evidence" value="ECO:0007669"/>
    <property type="project" value="UniProtKB-UniPathway"/>
</dbReference>
<dbReference type="InterPro" id="IPR001264">
    <property type="entry name" value="Glyco_trans_51"/>
</dbReference>
<evidence type="ECO:0000256" key="1">
    <source>
        <dbReference type="ARBA" id="ARBA00004752"/>
    </source>
</evidence>
<dbReference type="SUPFAM" id="SSF53955">
    <property type="entry name" value="Lysozyme-like"/>
    <property type="match status" value="1"/>
</dbReference>
<dbReference type="RefSeq" id="WP_245281899.1">
    <property type="nucleotide sequence ID" value="NZ_LMTR01000065.1"/>
</dbReference>
<dbReference type="PANTHER" id="PTHR32282">
    <property type="entry name" value="BINDING PROTEIN TRANSPEPTIDASE, PUTATIVE-RELATED"/>
    <property type="match status" value="1"/>
</dbReference>
<dbReference type="GO" id="GO:0008658">
    <property type="term" value="F:penicillin binding"/>
    <property type="evidence" value="ECO:0007669"/>
    <property type="project" value="InterPro"/>
</dbReference>
<dbReference type="STRING" id="121290.APY04_1961"/>
<name>A0A109BER1_HYPSL</name>
<evidence type="ECO:0000259" key="15">
    <source>
        <dbReference type="Pfam" id="PF06832"/>
    </source>
</evidence>
<evidence type="ECO:0000256" key="6">
    <source>
        <dbReference type="ARBA" id="ARBA00022676"/>
    </source>
</evidence>
<dbReference type="SUPFAM" id="SSF56601">
    <property type="entry name" value="beta-lactamase/transpeptidase-like"/>
    <property type="match status" value="1"/>
</dbReference>
<evidence type="ECO:0000256" key="7">
    <source>
        <dbReference type="ARBA" id="ARBA00022679"/>
    </source>
</evidence>
<dbReference type="InterPro" id="IPR036950">
    <property type="entry name" value="PBP_transglycosylase"/>
</dbReference>
<evidence type="ECO:0000256" key="5">
    <source>
        <dbReference type="ARBA" id="ARBA00022670"/>
    </source>
</evidence>
<dbReference type="GO" id="GO:0008955">
    <property type="term" value="F:peptidoglycan glycosyltransferase activity"/>
    <property type="evidence" value="ECO:0007669"/>
    <property type="project" value="UniProtKB-EC"/>
</dbReference>
<evidence type="ECO:0000256" key="3">
    <source>
        <dbReference type="ARBA" id="ARBA00007739"/>
    </source>
</evidence>
<dbReference type="Pfam" id="PF00912">
    <property type="entry name" value="Transgly"/>
    <property type="match status" value="1"/>
</dbReference>
<dbReference type="InterPro" id="IPR001460">
    <property type="entry name" value="PCN-bd_Tpept"/>
</dbReference>
<dbReference type="Proteomes" id="UP000059074">
    <property type="component" value="Unassembled WGS sequence"/>
</dbReference>
<dbReference type="Gene3D" id="3.40.710.10">
    <property type="entry name" value="DD-peptidase/beta-lactamase superfamily"/>
    <property type="match status" value="1"/>
</dbReference>
<dbReference type="PATRIC" id="fig|121290.4.peg.3358"/>
<keyword evidence="8 16" id="KW-0378">Hydrolase</keyword>
<sequence length="737" mass="79712">MNDAASNASHEQRGIGAFLRRCRHAVTRRKLAMVSAVFGAFSLCATAAIVFTVSRMPPPDLAAAEKLSTVVLDRNGQLLRAFTTSDGRWRLPVEVADVDQRYLAMLMAFEDKRFYSHGGVDVRSVARASWQLITHGRIVSGASTLTMQVVRLLEGRYERSGNAKLRQVVGALRLEHKLTKTEVLALYLRLAPFGGNIEGVRAASLAYFGKEPQRLSIGQAALLVALPQSPEWRRPDRNPKAARIARNRVLQRAVEEGVINQAEADRAILEPVPTHRRAFPQLAPHIAESEVRADPIAAEHRLTIDRNIQRALETLAREQTALLGQKLSAAILAIDHTSGEIVAHVGSAGYLDGTRAGAIDMVTAVRSPGSTLKPFIYGLAFEAGLAHPETLIEDRPVRFGSYAPKNFDEDFHGTVTIRHALSQSLNIPAVKVLAAVGPGKLAGRFRKVGAETVFPDATQPTLAMALGGVGLTLRDVATLYTGLARGGDVIQLTHRRADAEAAAKALLHGKQRKHETLLSPVATWYVSDILKDAPPPLNARAGRFAYKTGTSYGYRDAWAVGYDGKYTIAVWVGRPDAASTPGLTGRLAAAPILFDAFARIGEKRVPLAGAPAGALRVSGSELPPPLKRFREGGAETVQGPFLEPRVVISYPPDRSEVETESEDALLLKASGGVLPLTWLVNGAPIESDPRTREVIWQPDGDGFVRLSVVDAKGRVDRVTVRLKSPEMAAVFLPDHGE</sequence>
<dbReference type="Gene3D" id="1.10.3810.10">
    <property type="entry name" value="Biosynthetic peptidoglycan transglycosylase-like"/>
    <property type="match status" value="1"/>
</dbReference>
<evidence type="ECO:0000256" key="10">
    <source>
        <dbReference type="ARBA" id="ARBA00044770"/>
    </source>
</evidence>
<keyword evidence="12" id="KW-1133">Transmembrane helix</keyword>
<feature type="domain" description="Penicillin-binding protein transpeptidase" evidence="13">
    <location>
        <begin position="330"/>
        <end position="572"/>
    </location>
</feature>
<dbReference type="Pfam" id="PF06832">
    <property type="entry name" value="BiPBP_C"/>
    <property type="match status" value="1"/>
</dbReference>